<dbReference type="EMBL" id="DRLD01000021">
    <property type="protein sequence ID" value="HED09185.1"/>
    <property type="molecule type" value="Genomic_DNA"/>
</dbReference>
<dbReference type="Gene3D" id="3.30.450.20">
    <property type="entry name" value="PAS domain"/>
    <property type="match status" value="1"/>
</dbReference>
<feature type="domain" description="Response regulatory" evidence="11">
    <location>
        <begin position="390"/>
        <end position="499"/>
    </location>
</feature>
<comment type="caution">
    <text evidence="12">The sequence shown here is derived from an EMBL/GenBank/DDBJ whole genome shotgun (WGS) entry which is preliminary data.</text>
</comment>
<dbReference type="Pfam" id="PF00512">
    <property type="entry name" value="HisKA"/>
    <property type="match status" value="1"/>
</dbReference>
<comment type="catalytic activity">
    <reaction evidence="1">
        <text>ATP + protein L-histidine = ADP + protein N-phospho-L-histidine.</text>
        <dbReference type="EC" id="2.7.13.3"/>
    </reaction>
</comment>
<organism evidence="12">
    <name type="scientific">Caldithrix abyssi</name>
    <dbReference type="NCBI Taxonomy" id="187145"/>
    <lineage>
        <taxon>Bacteria</taxon>
        <taxon>Pseudomonadati</taxon>
        <taxon>Calditrichota</taxon>
        <taxon>Calditrichia</taxon>
        <taxon>Calditrichales</taxon>
        <taxon>Calditrichaceae</taxon>
        <taxon>Caldithrix</taxon>
    </lineage>
</organism>
<dbReference type="InterPro" id="IPR036097">
    <property type="entry name" value="HisK_dim/P_sf"/>
</dbReference>
<dbReference type="AlphaFoldDB" id="A0A7V1LJR7"/>
<accession>A0A7V1LJR7</accession>
<reference evidence="12" key="1">
    <citation type="journal article" date="2020" name="mSystems">
        <title>Genome- and Community-Level Interaction Insights into Carbon Utilization and Element Cycling Functions of Hydrothermarchaeota in Hydrothermal Sediment.</title>
        <authorList>
            <person name="Zhou Z."/>
            <person name="Liu Y."/>
            <person name="Xu W."/>
            <person name="Pan J."/>
            <person name="Luo Z.H."/>
            <person name="Li M."/>
        </authorList>
    </citation>
    <scope>NUCLEOTIDE SEQUENCE [LARGE SCALE GENOMIC DNA]</scope>
    <source>
        <strain evidence="12">HyVt-456</strain>
    </source>
</reference>
<feature type="domain" description="Histidine kinase" evidence="10">
    <location>
        <begin position="147"/>
        <end position="370"/>
    </location>
</feature>
<protein>
    <recommendedName>
        <fullName evidence="2">histidine kinase</fullName>
        <ecNumber evidence="2">2.7.13.3</ecNumber>
    </recommendedName>
</protein>
<dbReference type="Pfam" id="PF02518">
    <property type="entry name" value="HATPase_c"/>
    <property type="match status" value="1"/>
</dbReference>
<dbReference type="PANTHER" id="PTHR43065:SF46">
    <property type="entry name" value="C4-DICARBOXYLATE TRANSPORT SENSOR PROTEIN DCTB"/>
    <property type="match status" value="1"/>
</dbReference>
<dbReference type="PROSITE" id="PS50110">
    <property type="entry name" value="RESPONSE_REGULATORY"/>
    <property type="match status" value="1"/>
</dbReference>
<keyword evidence="7" id="KW-0067">ATP-binding</keyword>
<evidence type="ECO:0000256" key="1">
    <source>
        <dbReference type="ARBA" id="ARBA00000085"/>
    </source>
</evidence>
<evidence type="ECO:0000256" key="9">
    <source>
        <dbReference type="PROSITE-ProRule" id="PRU00169"/>
    </source>
</evidence>
<evidence type="ECO:0000256" key="4">
    <source>
        <dbReference type="ARBA" id="ARBA00022679"/>
    </source>
</evidence>
<dbReference type="CDD" id="cd00130">
    <property type="entry name" value="PAS"/>
    <property type="match status" value="1"/>
</dbReference>
<evidence type="ECO:0000256" key="3">
    <source>
        <dbReference type="ARBA" id="ARBA00022553"/>
    </source>
</evidence>
<evidence type="ECO:0000259" key="10">
    <source>
        <dbReference type="PROSITE" id="PS50109"/>
    </source>
</evidence>
<evidence type="ECO:0000313" key="12">
    <source>
        <dbReference type="EMBL" id="HED09185.1"/>
    </source>
</evidence>
<keyword evidence="5" id="KW-0547">Nucleotide-binding</keyword>
<dbReference type="SMART" id="SM00387">
    <property type="entry name" value="HATPase_c"/>
    <property type="match status" value="1"/>
</dbReference>
<dbReference type="Proteomes" id="UP000886005">
    <property type="component" value="Unassembled WGS sequence"/>
</dbReference>
<dbReference type="GO" id="GO:0005524">
    <property type="term" value="F:ATP binding"/>
    <property type="evidence" value="ECO:0007669"/>
    <property type="project" value="UniProtKB-KW"/>
</dbReference>
<dbReference type="SUPFAM" id="SSF55785">
    <property type="entry name" value="PYP-like sensor domain (PAS domain)"/>
    <property type="match status" value="1"/>
</dbReference>
<dbReference type="PANTHER" id="PTHR43065">
    <property type="entry name" value="SENSOR HISTIDINE KINASE"/>
    <property type="match status" value="1"/>
</dbReference>
<dbReference type="InterPro" id="IPR003661">
    <property type="entry name" value="HisK_dim/P_dom"/>
</dbReference>
<dbReference type="InterPro" id="IPR011006">
    <property type="entry name" value="CheY-like_superfamily"/>
</dbReference>
<dbReference type="Gene3D" id="1.10.287.130">
    <property type="match status" value="1"/>
</dbReference>
<dbReference type="SUPFAM" id="SSF52172">
    <property type="entry name" value="CheY-like"/>
    <property type="match status" value="1"/>
</dbReference>
<feature type="modified residue" description="4-aspartylphosphate" evidence="9">
    <location>
        <position position="441"/>
    </location>
</feature>
<keyword evidence="3 9" id="KW-0597">Phosphoprotein</keyword>
<sequence>MTEKPNTGHDTVLYQILKYTSDALLIIKLSDMNMPTHIQNMSQGALSLLGYPLREMMEKDISQLLDHNSYRELNLFLDKQEEPFELTLNIRASDGKEIPLKSTCSTGRYNGQEVLLIFGKDTRAHQQLENKLSQIEKLEAVGQLAGGIAHDFNNVLAGISGLAELTLRKLPEDHKAVSSIKTIYQKANNTANMVRQLVAFSRNQRLTTKETDINKIIRSNQKLLERYLGEDIRFIIETQKNLNIIKIDPSALDQIITNMCINARDAMPDGGTLIIKTANITVDRERLTPSGLITPGRYIHLSIRDTGMGIPEDVLKRIFEPFYTTKDVGYGTGLGLSIVYGLLKQHNSFIECTSRLGEGTTFDMYFPFYAEPKRKNRVKPAQKKLHGSETILLVEDEADLIIFLKESLELYGYTVYIAHNGAKALDVFETRNKEIDLVISDVVMPEIGGIELKLILEKQAPGLKFLLISAYTNRLEPGVPFLQKPFQSEELLETVRAILDNAYVLPDHV</sequence>
<evidence type="ECO:0000256" key="2">
    <source>
        <dbReference type="ARBA" id="ARBA00012438"/>
    </source>
</evidence>
<keyword evidence="8" id="KW-0902">Two-component regulatory system</keyword>
<dbReference type="InterPro" id="IPR035965">
    <property type="entry name" value="PAS-like_dom_sf"/>
</dbReference>
<dbReference type="InterPro" id="IPR003594">
    <property type="entry name" value="HATPase_dom"/>
</dbReference>
<dbReference type="Gene3D" id="3.30.565.10">
    <property type="entry name" value="Histidine kinase-like ATPase, C-terminal domain"/>
    <property type="match status" value="1"/>
</dbReference>
<name>A0A7V1LJR7_CALAY</name>
<dbReference type="InterPro" id="IPR005467">
    <property type="entry name" value="His_kinase_dom"/>
</dbReference>
<dbReference type="PROSITE" id="PS50109">
    <property type="entry name" value="HIS_KIN"/>
    <property type="match status" value="1"/>
</dbReference>
<evidence type="ECO:0000256" key="5">
    <source>
        <dbReference type="ARBA" id="ARBA00022741"/>
    </source>
</evidence>
<dbReference type="SUPFAM" id="SSF47384">
    <property type="entry name" value="Homodimeric domain of signal transducing histidine kinase"/>
    <property type="match status" value="1"/>
</dbReference>
<dbReference type="CDD" id="cd00082">
    <property type="entry name" value="HisKA"/>
    <property type="match status" value="1"/>
</dbReference>
<proteinExistence type="predicted"/>
<dbReference type="PRINTS" id="PR00344">
    <property type="entry name" value="BCTRLSENSOR"/>
</dbReference>
<keyword evidence="6 12" id="KW-0418">Kinase</keyword>
<keyword evidence="4" id="KW-0808">Transferase</keyword>
<dbReference type="Gene3D" id="3.40.50.2300">
    <property type="match status" value="1"/>
</dbReference>
<evidence type="ECO:0000259" key="11">
    <source>
        <dbReference type="PROSITE" id="PS50110"/>
    </source>
</evidence>
<evidence type="ECO:0000256" key="7">
    <source>
        <dbReference type="ARBA" id="ARBA00022840"/>
    </source>
</evidence>
<gene>
    <name evidence="12" type="ORF">ENJ10_00715</name>
</gene>
<evidence type="ECO:0000256" key="6">
    <source>
        <dbReference type="ARBA" id="ARBA00022777"/>
    </source>
</evidence>
<evidence type="ECO:0000256" key="8">
    <source>
        <dbReference type="ARBA" id="ARBA00023012"/>
    </source>
</evidence>
<dbReference type="EC" id="2.7.13.3" evidence="2"/>
<dbReference type="SUPFAM" id="SSF55874">
    <property type="entry name" value="ATPase domain of HSP90 chaperone/DNA topoisomerase II/histidine kinase"/>
    <property type="match status" value="1"/>
</dbReference>
<dbReference type="SMART" id="SM00448">
    <property type="entry name" value="REC"/>
    <property type="match status" value="1"/>
</dbReference>
<dbReference type="InterPro" id="IPR036890">
    <property type="entry name" value="HATPase_C_sf"/>
</dbReference>
<dbReference type="InterPro" id="IPR001789">
    <property type="entry name" value="Sig_transdc_resp-reg_receiver"/>
</dbReference>
<dbReference type="GO" id="GO:0000155">
    <property type="term" value="F:phosphorelay sensor kinase activity"/>
    <property type="evidence" value="ECO:0007669"/>
    <property type="project" value="InterPro"/>
</dbReference>
<dbReference type="InterPro" id="IPR000014">
    <property type="entry name" value="PAS"/>
</dbReference>
<dbReference type="SMART" id="SM00388">
    <property type="entry name" value="HisKA"/>
    <property type="match status" value="1"/>
</dbReference>
<dbReference type="InterPro" id="IPR004358">
    <property type="entry name" value="Sig_transdc_His_kin-like_C"/>
</dbReference>
<dbReference type="NCBIfam" id="TIGR00229">
    <property type="entry name" value="sensory_box"/>
    <property type="match status" value="1"/>
</dbReference>
<dbReference type="Pfam" id="PF00072">
    <property type="entry name" value="Response_reg"/>
    <property type="match status" value="1"/>
</dbReference>